<dbReference type="EMBL" id="CP034951">
    <property type="protein sequence ID" value="QAA82007.1"/>
    <property type="molecule type" value="Genomic_DNA"/>
</dbReference>
<evidence type="ECO:0000256" key="1">
    <source>
        <dbReference type="SAM" id="SignalP"/>
    </source>
</evidence>
<protein>
    <recommendedName>
        <fullName evidence="4">Ysc84 actin-binding domain-containing protein</fullName>
    </recommendedName>
</protein>
<keyword evidence="1" id="KW-0732">Signal</keyword>
<dbReference type="CDD" id="cd11524">
    <property type="entry name" value="SYLF"/>
    <property type="match status" value="1"/>
</dbReference>
<evidence type="ECO:0000313" key="3">
    <source>
        <dbReference type="Proteomes" id="UP000285517"/>
    </source>
</evidence>
<feature type="signal peptide" evidence="1">
    <location>
        <begin position="1"/>
        <end position="23"/>
    </location>
</feature>
<evidence type="ECO:0000313" key="2">
    <source>
        <dbReference type="EMBL" id="QAA82007.1"/>
    </source>
</evidence>
<evidence type="ECO:0008006" key="4">
    <source>
        <dbReference type="Google" id="ProtNLM"/>
    </source>
</evidence>
<dbReference type="KEGG" id="aev:EI546_09855"/>
<dbReference type="AlphaFoldDB" id="A0A410G410"/>
<accession>A0A410G410</accession>
<dbReference type="RefSeq" id="WP_128250381.1">
    <property type="nucleotide sequence ID" value="NZ_CP034951.1"/>
</dbReference>
<keyword evidence="3" id="KW-1185">Reference proteome</keyword>
<proteinExistence type="predicted"/>
<organism evidence="2 3">
    <name type="scientific">Aequorivita ciconiae</name>
    <dbReference type="NCBI Taxonomy" id="2494375"/>
    <lineage>
        <taxon>Bacteria</taxon>
        <taxon>Pseudomonadati</taxon>
        <taxon>Bacteroidota</taxon>
        <taxon>Flavobacteriia</taxon>
        <taxon>Flavobacteriales</taxon>
        <taxon>Flavobacteriaceae</taxon>
        <taxon>Aequorivita</taxon>
    </lineage>
</organism>
<gene>
    <name evidence="2" type="ORF">EI546_09855</name>
</gene>
<feature type="chain" id="PRO_5019497380" description="Ysc84 actin-binding domain-containing protein" evidence="1">
    <location>
        <begin position="24"/>
        <end position="177"/>
    </location>
</feature>
<name>A0A410G410_9FLAO</name>
<dbReference type="Proteomes" id="UP000285517">
    <property type="component" value="Chromosome"/>
</dbReference>
<reference evidence="2 3" key="1">
    <citation type="submission" date="2019-01" db="EMBL/GenBank/DDBJ databases">
        <title>Complete genome sequencing of Aequorivita sp. H23M31.</title>
        <authorList>
            <person name="Bae J.-W."/>
        </authorList>
    </citation>
    <scope>NUCLEOTIDE SEQUENCE [LARGE SCALE GENOMIC DNA]</scope>
    <source>
        <strain evidence="2 3">H23M31</strain>
    </source>
</reference>
<dbReference type="OrthoDB" id="5405772at2"/>
<sequence>MKTKGFITIFMMFIAFSLFSQNADDKKIMRDAEEARDAFLAANPKLQTYFDDAEAYVIFPNVGKGAFILGAATGNGVVYKNGSPIGMATLKQVDIGVQLGGKAFSELVFLQNEKAVQDFMKGNFKLSGNISAIAIDKSTPTLNLKYDDGLAVFTLPKEGLMAEISVGGQKLDYKAFK</sequence>